<feature type="compositionally biased region" description="Low complexity" evidence="1">
    <location>
        <begin position="263"/>
        <end position="273"/>
    </location>
</feature>
<feature type="region of interest" description="Disordered" evidence="1">
    <location>
        <begin position="213"/>
        <end position="292"/>
    </location>
</feature>
<protein>
    <recommendedName>
        <fullName evidence="2">Retrotransposon Copia-like N-terminal domain-containing protein</fullName>
    </recommendedName>
</protein>
<dbReference type="PANTHER" id="PTHR37610:SF55">
    <property type="entry name" value="RETROTRANSPOSON COPIA-LIKE N-TERMINAL DOMAIN-CONTAINING PROTEIN"/>
    <property type="match status" value="1"/>
</dbReference>
<sequence length="547" mass="60497">MTGESSASSIHGSFHGGSVHGGLFTNNANKGYQNDTLNPYFMHPNENPALVLVTPLLHGPNYHSWSRSMTVAIRSKNKLHFNNGSLPRPLDDDRDSMAWDRCNTMVMSWFTNSVDPEIAQSVIWMDVAADIWKDLKARFYQGDVFRISDLQNEICNLKQGQFHLVTVLSHVKLFQRFVLIEMGINKVYSLLIQQERQTVTPLDESKLLAMSNNQNNNQNHAKDSQNYARGSSSYRGRGSASRGGGRSSYGRGKNSKQNGTDNGNGVVNNVSNGNDEDTQSEAPGYLQNEQTPGSLMLTPEQHQALLALLQGSSSMPSHSVNHITSNPHSNTGIVCTIPSNTRPESFILDTGATDHDSISKMMIGTAELRHGLYVLTSPYVTLPNTPPSHNINVSTSSPALSSPLIPPRHSTRLTHPPTYLQDYHCNLLTDTIHGSHSTADLSSSTSKYPISSFMSNTFWDLKLLGQNKPHQQLHKTSGTILSDPTAYRRLVGRLLYLTHSRPEIAYAVSKLNQTHLYKSKAFVTQTGHHVLILEGQLQVIASFLELL</sequence>
<dbReference type="InterPro" id="IPR029472">
    <property type="entry name" value="Copia-like_N"/>
</dbReference>
<name>A0A2Z6P8B6_TRISU</name>
<keyword evidence="4" id="KW-1185">Reference proteome</keyword>
<dbReference type="Proteomes" id="UP000242715">
    <property type="component" value="Unassembled WGS sequence"/>
</dbReference>
<evidence type="ECO:0000313" key="3">
    <source>
        <dbReference type="EMBL" id="GAU51103.1"/>
    </source>
</evidence>
<evidence type="ECO:0000313" key="4">
    <source>
        <dbReference type="Proteomes" id="UP000242715"/>
    </source>
</evidence>
<dbReference type="PANTHER" id="PTHR37610">
    <property type="entry name" value="CCHC-TYPE DOMAIN-CONTAINING PROTEIN"/>
    <property type="match status" value="1"/>
</dbReference>
<dbReference type="Pfam" id="PF14244">
    <property type="entry name" value="Retrotran_gag_3"/>
    <property type="match status" value="1"/>
</dbReference>
<reference evidence="4" key="1">
    <citation type="journal article" date="2017" name="Front. Plant Sci.">
        <title>Climate Clever Clovers: New Paradigm to Reduce the Environmental Footprint of Ruminants by Breeding Low Methanogenic Forages Utilizing Haplotype Variation.</title>
        <authorList>
            <person name="Kaur P."/>
            <person name="Appels R."/>
            <person name="Bayer P.E."/>
            <person name="Keeble-Gagnere G."/>
            <person name="Wang J."/>
            <person name="Hirakawa H."/>
            <person name="Shirasawa K."/>
            <person name="Vercoe P."/>
            <person name="Stefanova K."/>
            <person name="Durmic Z."/>
            <person name="Nichols P."/>
            <person name="Revell C."/>
            <person name="Isobe S.N."/>
            <person name="Edwards D."/>
            <person name="Erskine W."/>
        </authorList>
    </citation>
    <scope>NUCLEOTIDE SEQUENCE [LARGE SCALE GENOMIC DNA]</scope>
    <source>
        <strain evidence="4">cv. Daliak</strain>
    </source>
</reference>
<dbReference type="OrthoDB" id="5544992at2759"/>
<gene>
    <name evidence="3" type="ORF">TSUD_411830</name>
</gene>
<dbReference type="AlphaFoldDB" id="A0A2Z6P8B6"/>
<organism evidence="3 4">
    <name type="scientific">Trifolium subterraneum</name>
    <name type="common">Subterranean clover</name>
    <dbReference type="NCBI Taxonomy" id="3900"/>
    <lineage>
        <taxon>Eukaryota</taxon>
        <taxon>Viridiplantae</taxon>
        <taxon>Streptophyta</taxon>
        <taxon>Embryophyta</taxon>
        <taxon>Tracheophyta</taxon>
        <taxon>Spermatophyta</taxon>
        <taxon>Magnoliopsida</taxon>
        <taxon>eudicotyledons</taxon>
        <taxon>Gunneridae</taxon>
        <taxon>Pentapetalae</taxon>
        <taxon>rosids</taxon>
        <taxon>fabids</taxon>
        <taxon>Fabales</taxon>
        <taxon>Fabaceae</taxon>
        <taxon>Papilionoideae</taxon>
        <taxon>50 kb inversion clade</taxon>
        <taxon>NPAAA clade</taxon>
        <taxon>Hologalegina</taxon>
        <taxon>IRL clade</taxon>
        <taxon>Trifolieae</taxon>
        <taxon>Trifolium</taxon>
    </lineage>
</organism>
<evidence type="ECO:0000256" key="1">
    <source>
        <dbReference type="SAM" id="MobiDB-lite"/>
    </source>
</evidence>
<feature type="domain" description="Retrotransposon Copia-like N-terminal" evidence="2">
    <location>
        <begin position="43"/>
        <end position="89"/>
    </location>
</feature>
<proteinExistence type="predicted"/>
<feature type="compositionally biased region" description="Low complexity" evidence="1">
    <location>
        <begin position="227"/>
        <end position="240"/>
    </location>
</feature>
<accession>A0A2Z6P8B6</accession>
<evidence type="ECO:0000259" key="2">
    <source>
        <dbReference type="Pfam" id="PF14244"/>
    </source>
</evidence>
<dbReference type="EMBL" id="DF974975">
    <property type="protein sequence ID" value="GAU51103.1"/>
    <property type="molecule type" value="Genomic_DNA"/>
</dbReference>